<dbReference type="PANTHER" id="PTHR48094:SF12">
    <property type="entry name" value="PARKINSON DISEASE PROTEIN 7 HOMOLOG"/>
    <property type="match status" value="1"/>
</dbReference>
<accession>A0A2P6RU21</accession>
<dbReference type="InterPro" id="IPR029062">
    <property type="entry name" value="Class_I_gatase-like"/>
</dbReference>
<protein>
    <submittedName>
        <fullName evidence="2">Putative class I glutamine amidotransferase</fullName>
    </submittedName>
</protein>
<dbReference type="GO" id="GO:0016740">
    <property type="term" value="F:transferase activity"/>
    <property type="evidence" value="ECO:0007669"/>
    <property type="project" value="UniProtKB-KW"/>
</dbReference>
<dbReference type="Gramene" id="PRQ49937">
    <property type="protein sequence ID" value="PRQ49937"/>
    <property type="gene ID" value="RchiOBHm_Chr2g0127521"/>
</dbReference>
<keyword evidence="3" id="KW-1185">Reference proteome</keyword>
<name>A0A2P6RU21_ROSCH</name>
<feature type="domain" description="DJ-1/PfpI" evidence="1">
    <location>
        <begin position="8"/>
        <end position="111"/>
    </location>
</feature>
<dbReference type="STRING" id="74649.A0A2P6RU21"/>
<dbReference type="Proteomes" id="UP000238479">
    <property type="component" value="Chromosome 2"/>
</dbReference>
<dbReference type="GO" id="GO:1903189">
    <property type="term" value="P:glyoxal metabolic process"/>
    <property type="evidence" value="ECO:0007669"/>
    <property type="project" value="TreeGrafter"/>
</dbReference>
<evidence type="ECO:0000259" key="1">
    <source>
        <dbReference type="Pfam" id="PF01965"/>
    </source>
</evidence>
<gene>
    <name evidence="2" type="ORF">RchiOBHm_Chr2g0127521</name>
</gene>
<dbReference type="InterPro" id="IPR002818">
    <property type="entry name" value="DJ-1/PfpI"/>
</dbReference>
<organism evidence="2 3">
    <name type="scientific">Rosa chinensis</name>
    <name type="common">China rose</name>
    <dbReference type="NCBI Taxonomy" id="74649"/>
    <lineage>
        <taxon>Eukaryota</taxon>
        <taxon>Viridiplantae</taxon>
        <taxon>Streptophyta</taxon>
        <taxon>Embryophyta</taxon>
        <taxon>Tracheophyta</taxon>
        <taxon>Spermatophyta</taxon>
        <taxon>Magnoliopsida</taxon>
        <taxon>eudicotyledons</taxon>
        <taxon>Gunneridae</taxon>
        <taxon>Pentapetalae</taxon>
        <taxon>rosids</taxon>
        <taxon>fabids</taxon>
        <taxon>Rosales</taxon>
        <taxon>Rosaceae</taxon>
        <taxon>Rosoideae</taxon>
        <taxon>Rosoideae incertae sedis</taxon>
        <taxon>Rosa</taxon>
    </lineage>
</organism>
<evidence type="ECO:0000313" key="2">
    <source>
        <dbReference type="EMBL" id="PRQ49937.1"/>
    </source>
</evidence>
<dbReference type="GO" id="GO:0005737">
    <property type="term" value="C:cytoplasm"/>
    <property type="evidence" value="ECO:0007669"/>
    <property type="project" value="TreeGrafter"/>
</dbReference>
<evidence type="ECO:0000313" key="3">
    <source>
        <dbReference type="Proteomes" id="UP000238479"/>
    </source>
</evidence>
<dbReference type="Pfam" id="PF01965">
    <property type="entry name" value="DJ-1_PfpI"/>
    <property type="match status" value="1"/>
</dbReference>
<dbReference type="SUPFAM" id="SSF52317">
    <property type="entry name" value="Class I glutamine amidotransferase-like"/>
    <property type="match status" value="1"/>
</dbReference>
<keyword evidence="2" id="KW-0315">Glutamine amidotransferase</keyword>
<dbReference type="OMA" id="CNPAIAN"/>
<proteinExistence type="predicted"/>
<dbReference type="EMBL" id="PDCK01000040">
    <property type="protein sequence ID" value="PRQ49937.1"/>
    <property type="molecule type" value="Genomic_DNA"/>
</dbReference>
<reference evidence="2 3" key="1">
    <citation type="journal article" date="2018" name="Nat. Genet.">
        <title>The Rosa genome provides new insights in the design of modern roses.</title>
        <authorList>
            <person name="Bendahmane M."/>
        </authorList>
    </citation>
    <scope>NUCLEOTIDE SEQUENCE [LARGE SCALE GENOMIC DNA]</scope>
    <source>
        <strain evidence="3">cv. Old Blush</strain>
    </source>
</reference>
<dbReference type="OrthoDB" id="543156at2759"/>
<sequence length="136" mass="14552">MASASPAKKVLVPIANGKEPVDAVIAVDVLRRAGADVTVASVEKQLRVEACHGVKIIADALVSHCGQSSFDLITLPGGMPGTTNLKNSESYEHILETLFHLCNGCVYMVCNPAIANEKITYYLLILILIKLTFTVV</sequence>
<dbReference type="Gene3D" id="3.40.50.880">
    <property type="match status" value="1"/>
</dbReference>
<comment type="caution">
    <text evidence="2">The sequence shown here is derived from an EMBL/GenBank/DDBJ whole genome shotgun (WGS) entry which is preliminary data.</text>
</comment>
<dbReference type="AlphaFoldDB" id="A0A2P6RU21"/>
<dbReference type="InterPro" id="IPR050325">
    <property type="entry name" value="Prot/Nucl_acid_deglycase"/>
</dbReference>
<keyword evidence="2" id="KW-0808">Transferase</keyword>
<dbReference type="PANTHER" id="PTHR48094">
    <property type="entry name" value="PROTEIN/NUCLEIC ACID DEGLYCASE DJ-1-RELATED"/>
    <property type="match status" value="1"/>
</dbReference>